<dbReference type="OrthoDB" id="9808659at2"/>
<accession>A0A3B6VYL1</accession>
<dbReference type="AlphaFoldDB" id="A0A3B6VYL1"/>
<dbReference type="CDD" id="cd05403">
    <property type="entry name" value="NT_KNTase_like"/>
    <property type="match status" value="1"/>
</dbReference>
<dbReference type="SUPFAM" id="SSF81301">
    <property type="entry name" value="Nucleotidyltransferase"/>
    <property type="match status" value="1"/>
</dbReference>
<reference evidence="3" key="1">
    <citation type="journal article" date="2016" name="Genome Announc.">
        <title>Complete Genome Sequence of Brachyspira hyodysenteriae Type Strain B78 (ATCC 27164).</title>
        <authorList>
            <person name="Mirajkar N.S."/>
            <person name="Johnson T.J."/>
            <person name="Gebhart C.J."/>
        </authorList>
    </citation>
    <scope>NUCLEOTIDE SEQUENCE [LARGE SCALE GENOMIC DNA]</scope>
    <source>
        <strain evidence="3">B78</strain>
    </source>
</reference>
<dbReference type="EMBL" id="CP015910">
    <property type="protein sequence ID" value="ANN62479.1"/>
    <property type="molecule type" value="Genomic_DNA"/>
</dbReference>
<gene>
    <name evidence="2" type="ORF">BHYOB78_00990</name>
</gene>
<dbReference type="Proteomes" id="UP000092328">
    <property type="component" value="Chromosome"/>
</dbReference>
<dbReference type="InterPro" id="IPR041633">
    <property type="entry name" value="Polbeta"/>
</dbReference>
<reference evidence="3" key="2">
    <citation type="journal article" date="2017" name="Genome Announc.">
        <title>Correction for Mirajkar et al., Complete Genome Sequence of Brachyspira hyodysenteriae Type Strain B78 (ATCC 27164).</title>
        <authorList>
            <person name="Mirajkar N.S."/>
            <person name="Johnson T.J."/>
            <person name="Gebhart C.J."/>
        </authorList>
    </citation>
    <scope>NUCLEOTIDE SEQUENCE [LARGE SCALE GENOMIC DNA]</scope>
    <source>
        <strain evidence="3">B78</strain>
    </source>
</reference>
<dbReference type="InterPro" id="IPR043519">
    <property type="entry name" value="NT_sf"/>
</dbReference>
<sequence length="102" mass="12013">MLSIPYNDIEIINKILSYNIKSGKVYAFGSRYKCTNRKFSDLDLAIDLNRKMSINEIENLKYDFEESDLSYRVDIIDYNNISEEFKQIIDSGSEIIYSRSFL</sequence>
<keyword evidence="3" id="KW-1185">Reference proteome</keyword>
<evidence type="ECO:0000313" key="3">
    <source>
        <dbReference type="Proteomes" id="UP000092328"/>
    </source>
</evidence>
<dbReference type="KEGG" id="bhd:BHYOB78_00990"/>
<organism evidence="2 3">
    <name type="scientific">Brachyspira hyodysenteriae ATCC 27164</name>
    <dbReference type="NCBI Taxonomy" id="1266923"/>
    <lineage>
        <taxon>Bacteria</taxon>
        <taxon>Pseudomonadati</taxon>
        <taxon>Spirochaetota</taxon>
        <taxon>Spirochaetia</taxon>
        <taxon>Brachyspirales</taxon>
        <taxon>Brachyspiraceae</taxon>
        <taxon>Brachyspira</taxon>
    </lineage>
</organism>
<evidence type="ECO:0000259" key="1">
    <source>
        <dbReference type="Pfam" id="PF18765"/>
    </source>
</evidence>
<dbReference type="RefSeq" id="WP_020063530.1">
    <property type="nucleotide sequence ID" value="NZ_CP015910.2"/>
</dbReference>
<name>A0A3B6VYL1_BRAHO</name>
<protein>
    <submittedName>
        <fullName evidence="2">DNA polymerase subunit beta</fullName>
    </submittedName>
</protein>
<evidence type="ECO:0000313" key="2">
    <source>
        <dbReference type="EMBL" id="ANN62479.1"/>
    </source>
</evidence>
<dbReference type="Gene3D" id="3.30.460.10">
    <property type="entry name" value="Beta Polymerase, domain 2"/>
    <property type="match status" value="1"/>
</dbReference>
<proteinExistence type="predicted"/>
<feature type="domain" description="Polymerase beta nucleotidyltransferase" evidence="1">
    <location>
        <begin position="12"/>
        <end position="100"/>
    </location>
</feature>
<dbReference type="Pfam" id="PF18765">
    <property type="entry name" value="Polbeta"/>
    <property type="match status" value="1"/>
</dbReference>